<comment type="caution">
    <text evidence="1">The sequence shown here is derived from an EMBL/GenBank/DDBJ whole genome shotgun (WGS) entry which is preliminary data.</text>
</comment>
<organism evidence="1 2">
    <name type="scientific">Gracilibacillus boraciitolerans JCM 21714</name>
    <dbReference type="NCBI Taxonomy" id="1298598"/>
    <lineage>
        <taxon>Bacteria</taxon>
        <taxon>Bacillati</taxon>
        <taxon>Bacillota</taxon>
        <taxon>Bacilli</taxon>
        <taxon>Bacillales</taxon>
        <taxon>Bacillaceae</taxon>
        <taxon>Gracilibacillus</taxon>
    </lineage>
</organism>
<dbReference type="Proteomes" id="UP000019102">
    <property type="component" value="Unassembled WGS sequence"/>
</dbReference>
<sequence>MKVVAIIQARMGSSRLPGKVLREVMDKPLLYYQLARVRKSNYLDEIIVATTTLANDDCIVDLCMSQNIKVYRGSEQDVLTRYVEATKEANADIIVRLTADCPLLDPVLIDQLIEVFKREQDVDYVSNVINRTYPRGLDIEVFSQEALIKVNQWATSTSYREHVTNYLLEHPEKFRLRNVSNPTDISFHRWTVDTIEDFQLIQHILIALYSGDPYFSFNDVLRLLDDHPEWYQINVDVKQKDW</sequence>
<dbReference type="Gene3D" id="3.90.550.10">
    <property type="entry name" value="Spore Coat Polysaccharide Biosynthesis Protein SpsA, Chain A"/>
    <property type="match status" value="1"/>
</dbReference>
<evidence type="ECO:0000313" key="2">
    <source>
        <dbReference type="Proteomes" id="UP000019102"/>
    </source>
</evidence>
<gene>
    <name evidence="1" type="ORF">JCM21714_1689</name>
</gene>
<dbReference type="SUPFAM" id="SSF53448">
    <property type="entry name" value="Nucleotide-diphospho-sugar transferases"/>
    <property type="match status" value="1"/>
</dbReference>
<dbReference type="PANTHER" id="PTHR42866">
    <property type="entry name" value="3-DEOXY-MANNO-OCTULOSONATE CYTIDYLYLTRANSFERASE"/>
    <property type="match status" value="1"/>
</dbReference>
<reference evidence="1 2" key="1">
    <citation type="journal article" date="2014" name="Genome Announc.">
        <title>Draft Genome Sequence of the Boron-Tolerant and Moderately Halotolerant Bacterium Gracilibacillus boraciitolerans JCM 21714T.</title>
        <authorList>
            <person name="Ahmed I."/>
            <person name="Oshima K."/>
            <person name="Suda W."/>
            <person name="Kitamura K."/>
            <person name="Iida T."/>
            <person name="Ohmori Y."/>
            <person name="Fujiwara T."/>
            <person name="Hattori M."/>
            <person name="Ohkuma M."/>
        </authorList>
    </citation>
    <scope>NUCLEOTIDE SEQUENCE [LARGE SCALE GENOMIC DNA]</scope>
    <source>
        <strain evidence="1 2">JCM 21714</strain>
    </source>
</reference>
<dbReference type="EMBL" id="BAVS01000006">
    <property type="protein sequence ID" value="GAE92678.1"/>
    <property type="molecule type" value="Genomic_DNA"/>
</dbReference>
<name>W4VIN4_9BACI</name>
<dbReference type="OrthoDB" id="9815559at2"/>
<dbReference type="STRING" id="1298598.JCM21714_1689"/>
<protein>
    <submittedName>
        <fullName evidence="1">Spore coat polysaccharide biosynthesis protein spsF</fullName>
    </submittedName>
</protein>
<dbReference type="GO" id="GO:0005829">
    <property type="term" value="C:cytosol"/>
    <property type="evidence" value="ECO:0007669"/>
    <property type="project" value="TreeGrafter"/>
</dbReference>
<dbReference type="Pfam" id="PF02348">
    <property type="entry name" value="CTP_transf_3"/>
    <property type="match status" value="1"/>
</dbReference>
<proteinExistence type="predicted"/>
<dbReference type="PANTHER" id="PTHR42866:SF1">
    <property type="entry name" value="SPORE COAT POLYSACCHARIDE BIOSYNTHESIS PROTEIN SPSF"/>
    <property type="match status" value="1"/>
</dbReference>
<dbReference type="AlphaFoldDB" id="W4VIN4"/>
<dbReference type="InterPro" id="IPR003329">
    <property type="entry name" value="Cytidylyl_trans"/>
</dbReference>
<keyword evidence="2" id="KW-1185">Reference proteome</keyword>
<dbReference type="InterPro" id="IPR029044">
    <property type="entry name" value="Nucleotide-diphossugar_trans"/>
</dbReference>
<dbReference type="eggNOG" id="COG1861">
    <property type="taxonomic scope" value="Bacteria"/>
</dbReference>
<accession>W4VIN4</accession>
<dbReference type="RefSeq" id="WP_035722729.1">
    <property type="nucleotide sequence ID" value="NZ_BAVS01000006.1"/>
</dbReference>
<dbReference type="CDD" id="cd02518">
    <property type="entry name" value="GT2_SpsF"/>
    <property type="match status" value="1"/>
</dbReference>
<evidence type="ECO:0000313" key="1">
    <source>
        <dbReference type="EMBL" id="GAE92678.1"/>
    </source>
</evidence>